<keyword evidence="5" id="KW-0255">Endonuclease</keyword>
<dbReference type="EMBL" id="AVOT02059615">
    <property type="protein sequence ID" value="MBW0553266.1"/>
    <property type="molecule type" value="Genomic_DNA"/>
</dbReference>
<dbReference type="InterPro" id="IPR001584">
    <property type="entry name" value="Integrase_cat-core"/>
</dbReference>
<dbReference type="PANTHER" id="PTHR42648">
    <property type="entry name" value="TRANSPOSASE, PUTATIVE-RELATED"/>
    <property type="match status" value="1"/>
</dbReference>
<gene>
    <name evidence="16" type="ORF">O181_092981</name>
</gene>
<dbReference type="GO" id="GO:0032196">
    <property type="term" value="P:transposition"/>
    <property type="evidence" value="ECO:0007669"/>
    <property type="project" value="UniProtKB-KW"/>
</dbReference>
<keyword evidence="4" id="KW-0479">Metal-binding</keyword>
<evidence type="ECO:0000256" key="5">
    <source>
        <dbReference type="ARBA" id="ARBA00022759"/>
    </source>
</evidence>
<evidence type="ECO:0000256" key="8">
    <source>
        <dbReference type="ARBA" id="ARBA00022884"/>
    </source>
</evidence>
<dbReference type="AlphaFoldDB" id="A0A9Q3PB50"/>
<keyword evidence="3" id="KW-0540">Nuclease</keyword>
<evidence type="ECO:0000256" key="14">
    <source>
        <dbReference type="ARBA" id="ARBA00049244"/>
    </source>
</evidence>
<evidence type="ECO:0000256" key="4">
    <source>
        <dbReference type="ARBA" id="ARBA00022723"/>
    </source>
</evidence>
<evidence type="ECO:0000256" key="1">
    <source>
        <dbReference type="ARBA" id="ARBA00022578"/>
    </source>
</evidence>
<evidence type="ECO:0000313" key="16">
    <source>
        <dbReference type="EMBL" id="MBW0553266.1"/>
    </source>
</evidence>
<sequence length="197" mass="22303">MLSAYAPAVVNTKLLHARAGLPSFKILQRLFKVKGPLNFEACALSKYHRNPYSGIFPKALKPLEYIHMDLSGKILPPTLGSANYYFKITDQFLSYKHVYLLKSKSEAFKFFEKFCTNMYLKLKTYPTNVVMNNGGEFISTCFKAFFQSHGIIPHYTAPYTPQQNPFAERGNCSTTEKARALLKHAELPDSTIRGSLS</sequence>
<dbReference type="SUPFAM" id="SSF53098">
    <property type="entry name" value="Ribonuclease H-like"/>
    <property type="match status" value="1"/>
</dbReference>
<evidence type="ECO:0000256" key="12">
    <source>
        <dbReference type="ARBA" id="ARBA00023172"/>
    </source>
</evidence>
<keyword evidence="7" id="KW-0460">Magnesium</keyword>
<dbReference type="GO" id="GO:0006310">
    <property type="term" value="P:DNA recombination"/>
    <property type="evidence" value="ECO:0007669"/>
    <property type="project" value="UniProtKB-KW"/>
</dbReference>
<name>A0A9Q3PB50_9BASI</name>
<evidence type="ECO:0000259" key="15">
    <source>
        <dbReference type="PROSITE" id="PS50994"/>
    </source>
</evidence>
<dbReference type="GO" id="GO:0003723">
    <property type="term" value="F:RNA binding"/>
    <property type="evidence" value="ECO:0007669"/>
    <property type="project" value="UniProtKB-KW"/>
</dbReference>
<protein>
    <recommendedName>
        <fullName evidence="15">Integrase catalytic domain-containing protein</fullName>
    </recommendedName>
</protein>
<evidence type="ECO:0000256" key="3">
    <source>
        <dbReference type="ARBA" id="ARBA00022722"/>
    </source>
</evidence>
<organism evidence="16 17">
    <name type="scientific">Austropuccinia psidii MF-1</name>
    <dbReference type="NCBI Taxonomy" id="1389203"/>
    <lineage>
        <taxon>Eukaryota</taxon>
        <taxon>Fungi</taxon>
        <taxon>Dikarya</taxon>
        <taxon>Basidiomycota</taxon>
        <taxon>Pucciniomycotina</taxon>
        <taxon>Pucciniomycetes</taxon>
        <taxon>Pucciniales</taxon>
        <taxon>Sphaerophragmiaceae</taxon>
        <taxon>Austropuccinia</taxon>
    </lineage>
</organism>
<comment type="catalytic activity">
    <reaction evidence="14">
        <text>DNA(n) + a 2'-deoxyribonucleoside 5'-triphosphate = DNA(n+1) + diphosphate</text>
        <dbReference type="Rhea" id="RHEA:22508"/>
        <dbReference type="Rhea" id="RHEA-COMP:17339"/>
        <dbReference type="Rhea" id="RHEA-COMP:17340"/>
        <dbReference type="ChEBI" id="CHEBI:33019"/>
        <dbReference type="ChEBI" id="CHEBI:61560"/>
        <dbReference type="ChEBI" id="CHEBI:173112"/>
        <dbReference type="EC" id="2.7.7.7"/>
    </reaction>
</comment>
<feature type="domain" description="Integrase catalytic" evidence="15">
    <location>
        <begin position="58"/>
        <end position="197"/>
    </location>
</feature>
<keyword evidence="8" id="KW-0694">RNA-binding</keyword>
<keyword evidence="11" id="KW-0239">DNA-directed DNA polymerase</keyword>
<comment type="catalytic activity">
    <reaction evidence="13">
        <text>DNA(n) + a 2'-deoxyribonucleoside 5'-triphosphate = DNA(n+1) + diphosphate</text>
        <dbReference type="Rhea" id="RHEA:22508"/>
        <dbReference type="Rhea" id="RHEA-COMP:17339"/>
        <dbReference type="Rhea" id="RHEA-COMP:17340"/>
        <dbReference type="ChEBI" id="CHEBI:33019"/>
        <dbReference type="ChEBI" id="CHEBI:61560"/>
        <dbReference type="ChEBI" id="CHEBI:173112"/>
        <dbReference type="EC" id="2.7.7.49"/>
    </reaction>
</comment>
<keyword evidence="9" id="KW-0229">DNA integration</keyword>
<accession>A0A9Q3PB50</accession>
<evidence type="ECO:0000256" key="9">
    <source>
        <dbReference type="ARBA" id="ARBA00022908"/>
    </source>
</evidence>
<evidence type="ECO:0000256" key="7">
    <source>
        <dbReference type="ARBA" id="ARBA00022842"/>
    </source>
</evidence>
<keyword evidence="1" id="KW-0815">Transposition</keyword>
<comment type="caution">
    <text evidence="16">The sequence shown here is derived from an EMBL/GenBank/DDBJ whole genome shotgun (WGS) entry which is preliminary data.</text>
</comment>
<evidence type="ECO:0000313" key="17">
    <source>
        <dbReference type="Proteomes" id="UP000765509"/>
    </source>
</evidence>
<dbReference type="Proteomes" id="UP000765509">
    <property type="component" value="Unassembled WGS sequence"/>
</dbReference>
<dbReference type="GO" id="GO:0003964">
    <property type="term" value="F:RNA-directed DNA polymerase activity"/>
    <property type="evidence" value="ECO:0007669"/>
    <property type="project" value="UniProtKB-KW"/>
</dbReference>
<keyword evidence="6" id="KW-0378">Hydrolase</keyword>
<keyword evidence="12" id="KW-0233">DNA recombination</keyword>
<dbReference type="GO" id="GO:0015074">
    <property type="term" value="P:DNA integration"/>
    <property type="evidence" value="ECO:0007669"/>
    <property type="project" value="UniProtKB-KW"/>
</dbReference>
<dbReference type="InterPro" id="IPR012337">
    <property type="entry name" value="RNaseH-like_sf"/>
</dbReference>
<dbReference type="GO" id="GO:0004519">
    <property type="term" value="F:endonuclease activity"/>
    <property type="evidence" value="ECO:0007669"/>
    <property type="project" value="UniProtKB-KW"/>
</dbReference>
<dbReference type="OrthoDB" id="2518349at2759"/>
<evidence type="ECO:0000256" key="11">
    <source>
        <dbReference type="ARBA" id="ARBA00022932"/>
    </source>
</evidence>
<dbReference type="PANTHER" id="PTHR42648:SF11">
    <property type="entry name" value="TRANSPOSON TY4-P GAG-POL POLYPROTEIN"/>
    <property type="match status" value="1"/>
</dbReference>
<keyword evidence="11" id="KW-0808">Transferase</keyword>
<dbReference type="Gene3D" id="3.30.420.10">
    <property type="entry name" value="Ribonuclease H-like superfamily/Ribonuclease H"/>
    <property type="match status" value="1"/>
</dbReference>
<evidence type="ECO:0000256" key="13">
    <source>
        <dbReference type="ARBA" id="ARBA00048173"/>
    </source>
</evidence>
<reference evidence="16" key="1">
    <citation type="submission" date="2021-03" db="EMBL/GenBank/DDBJ databases">
        <title>Draft genome sequence of rust myrtle Austropuccinia psidii MF-1, a brazilian biotype.</title>
        <authorList>
            <person name="Quecine M.C."/>
            <person name="Pachon D.M.R."/>
            <person name="Bonatelli M.L."/>
            <person name="Correr F.H."/>
            <person name="Franceschini L.M."/>
            <person name="Leite T.F."/>
            <person name="Margarido G.R.A."/>
            <person name="Almeida C.A."/>
            <person name="Ferrarezi J.A."/>
            <person name="Labate C.A."/>
        </authorList>
    </citation>
    <scope>NUCLEOTIDE SEQUENCE</scope>
    <source>
        <strain evidence="16">MF-1</strain>
    </source>
</reference>
<evidence type="ECO:0000256" key="2">
    <source>
        <dbReference type="ARBA" id="ARBA00022695"/>
    </source>
</evidence>
<evidence type="ECO:0000256" key="10">
    <source>
        <dbReference type="ARBA" id="ARBA00022918"/>
    </source>
</evidence>
<keyword evidence="10" id="KW-0695">RNA-directed DNA polymerase</keyword>
<keyword evidence="2" id="KW-0548">Nucleotidyltransferase</keyword>
<dbReference type="PROSITE" id="PS50994">
    <property type="entry name" value="INTEGRASE"/>
    <property type="match status" value="1"/>
</dbReference>
<dbReference type="GO" id="GO:0005634">
    <property type="term" value="C:nucleus"/>
    <property type="evidence" value="ECO:0007669"/>
    <property type="project" value="UniProtKB-ARBA"/>
</dbReference>
<dbReference type="InterPro" id="IPR039537">
    <property type="entry name" value="Retrotran_Ty1/copia-like"/>
</dbReference>
<dbReference type="GO" id="GO:0016787">
    <property type="term" value="F:hydrolase activity"/>
    <property type="evidence" value="ECO:0007669"/>
    <property type="project" value="UniProtKB-KW"/>
</dbReference>
<dbReference type="GO" id="GO:0003887">
    <property type="term" value="F:DNA-directed DNA polymerase activity"/>
    <property type="evidence" value="ECO:0007669"/>
    <property type="project" value="UniProtKB-KW"/>
</dbReference>
<evidence type="ECO:0000256" key="6">
    <source>
        <dbReference type="ARBA" id="ARBA00022801"/>
    </source>
</evidence>
<dbReference type="InterPro" id="IPR036397">
    <property type="entry name" value="RNaseH_sf"/>
</dbReference>
<keyword evidence="17" id="KW-1185">Reference proteome</keyword>
<proteinExistence type="predicted"/>
<dbReference type="GO" id="GO:0046872">
    <property type="term" value="F:metal ion binding"/>
    <property type="evidence" value="ECO:0007669"/>
    <property type="project" value="UniProtKB-KW"/>
</dbReference>